<evidence type="ECO:0000259" key="13">
    <source>
        <dbReference type="PROSITE" id="PS51098"/>
    </source>
</evidence>
<dbReference type="Pfam" id="PF02378">
    <property type="entry name" value="PTS_EIIC"/>
    <property type="match status" value="1"/>
</dbReference>
<evidence type="ECO:0000256" key="1">
    <source>
        <dbReference type="ARBA" id="ARBA00004651"/>
    </source>
</evidence>
<keyword evidence="3" id="KW-1003">Cell membrane</keyword>
<dbReference type="InterPro" id="IPR003352">
    <property type="entry name" value="PTS_EIIC"/>
</dbReference>
<dbReference type="PROSITE" id="PS51103">
    <property type="entry name" value="PTS_EIIC_TYPE_1"/>
    <property type="match status" value="1"/>
</dbReference>
<feature type="transmembrane region" description="Helical" evidence="12">
    <location>
        <begin position="433"/>
        <end position="459"/>
    </location>
</feature>
<evidence type="ECO:0000256" key="6">
    <source>
        <dbReference type="ARBA" id="ARBA00022683"/>
    </source>
</evidence>
<sequence length="467" mass="50015">MDYKKIAEKIMKLAGEKKNICGYTSCMTRLRISVKNLEKVDLEGLKAIEGVLGLNQNGDELQLIFGPGKVKKAYTALDELYKSTAENQIGEKESFQETVKNQKSTVKARRTSKFQGFMAKFSNIFVPLIPGFIAAGMLAGLAGLCRELNITGDWVDYISVFNKSLTKFMYIMIGFNAAKAFGGSGVIGGMLSGLFLLGYGDGGNSGMTEFFGRTIEPRGGMIGILFTTIIAAKFEIFIREKFSWEPTDIITTPIITLLAMGTLAYTLIMPLSFKLFGLMNYAFANLNGNPIGGGILAGLFLPSVMMGIHQGFVPVYQGLLQTTGMNSLFPILAMAGAGQVGAALALYVKSPKESSLRENIRGAIVPGFLGIGEPLIYGVTLPRVKPFFTSMAGGAIGGIYIGIMSQIGFTFGLNTVFGSSGILGSFAMTSKSGVLTAIILYMSALGVAYISGFILTYLFGCKNVDLS</sequence>
<evidence type="ECO:0000256" key="9">
    <source>
        <dbReference type="ARBA" id="ARBA00022989"/>
    </source>
</evidence>
<feature type="transmembrane region" description="Helical" evidence="12">
    <location>
        <begin position="180"/>
        <end position="199"/>
    </location>
</feature>
<comment type="subcellular location">
    <subcellularLocation>
        <location evidence="1">Cell membrane</location>
        <topology evidence="1">Multi-pass membrane protein</topology>
    </subcellularLocation>
</comment>
<evidence type="ECO:0000256" key="8">
    <source>
        <dbReference type="ARBA" id="ARBA00022777"/>
    </source>
</evidence>
<evidence type="ECO:0000313" key="16">
    <source>
        <dbReference type="Proteomes" id="UP000263486"/>
    </source>
</evidence>
<keyword evidence="6" id="KW-0598">Phosphotransferase system</keyword>
<gene>
    <name evidence="15" type="ORF">DYH56_03005</name>
</gene>
<dbReference type="PROSITE" id="PS01035">
    <property type="entry name" value="PTS_EIIB_TYPE_1_CYS"/>
    <property type="match status" value="1"/>
</dbReference>
<feature type="domain" description="PTS EIIB type-1" evidence="13">
    <location>
        <begin position="4"/>
        <end position="87"/>
    </location>
</feature>
<dbReference type="EMBL" id="QUAJ01000003">
    <property type="protein sequence ID" value="REI42751.1"/>
    <property type="molecule type" value="Genomic_DNA"/>
</dbReference>
<dbReference type="Gene3D" id="3.30.1360.60">
    <property type="entry name" value="Glucose permease domain IIB"/>
    <property type="match status" value="1"/>
</dbReference>
<evidence type="ECO:0000256" key="5">
    <source>
        <dbReference type="ARBA" id="ARBA00022679"/>
    </source>
</evidence>
<dbReference type="PROSITE" id="PS51098">
    <property type="entry name" value="PTS_EIIB_TYPE_1"/>
    <property type="match status" value="1"/>
</dbReference>
<feature type="transmembrane region" description="Helical" evidence="12">
    <location>
        <begin position="250"/>
        <end position="271"/>
    </location>
</feature>
<dbReference type="NCBIfam" id="NF007152">
    <property type="entry name" value="PRK09586.1"/>
    <property type="match status" value="1"/>
</dbReference>
<dbReference type="InterPro" id="IPR013013">
    <property type="entry name" value="PTS_EIIC_1"/>
</dbReference>
<dbReference type="InterPro" id="IPR001996">
    <property type="entry name" value="PTS_IIB_1"/>
</dbReference>
<evidence type="ECO:0000259" key="14">
    <source>
        <dbReference type="PROSITE" id="PS51103"/>
    </source>
</evidence>
<evidence type="ECO:0000256" key="10">
    <source>
        <dbReference type="ARBA" id="ARBA00023136"/>
    </source>
</evidence>
<dbReference type="CDD" id="cd00212">
    <property type="entry name" value="PTS_IIB_glc"/>
    <property type="match status" value="1"/>
</dbReference>
<dbReference type="SUPFAM" id="SSF55604">
    <property type="entry name" value="Glucose permease domain IIB"/>
    <property type="match status" value="1"/>
</dbReference>
<name>A0ABX9KJZ6_9FUSO</name>
<feature type="transmembrane region" description="Helical" evidence="12">
    <location>
        <begin position="117"/>
        <end position="142"/>
    </location>
</feature>
<dbReference type="Proteomes" id="UP000263486">
    <property type="component" value="Unassembled WGS sequence"/>
</dbReference>
<dbReference type="PANTHER" id="PTHR30175">
    <property type="entry name" value="PHOSPHOTRANSFERASE SYSTEM TRANSPORT PROTEIN"/>
    <property type="match status" value="1"/>
</dbReference>
<feature type="transmembrane region" description="Helical" evidence="12">
    <location>
        <begin position="291"/>
        <end position="316"/>
    </location>
</feature>
<feature type="transmembrane region" description="Helical" evidence="12">
    <location>
        <begin position="219"/>
        <end position="238"/>
    </location>
</feature>
<protein>
    <submittedName>
        <fullName evidence="15">PTS N-acetylmuramic acid transporter subunits IIBC</fullName>
    </submittedName>
</protein>
<dbReference type="InterPro" id="IPR036878">
    <property type="entry name" value="Glu_permease_IIB"/>
</dbReference>
<keyword evidence="16" id="KW-1185">Reference proteome</keyword>
<evidence type="ECO:0000256" key="2">
    <source>
        <dbReference type="ARBA" id="ARBA00022448"/>
    </source>
</evidence>
<dbReference type="RefSeq" id="WP_114641374.1">
    <property type="nucleotide sequence ID" value="NZ_JAACIO010000003.1"/>
</dbReference>
<proteinExistence type="predicted"/>
<evidence type="ECO:0000256" key="3">
    <source>
        <dbReference type="ARBA" id="ARBA00022475"/>
    </source>
</evidence>
<dbReference type="InterPro" id="IPR018113">
    <property type="entry name" value="PTrfase_EIIB_Cys"/>
</dbReference>
<feature type="transmembrane region" description="Helical" evidence="12">
    <location>
        <begin position="328"/>
        <end position="348"/>
    </location>
</feature>
<keyword evidence="9 12" id="KW-1133">Transmembrane helix</keyword>
<feature type="domain" description="PTS EIIC type-1" evidence="14">
    <location>
        <begin position="119"/>
        <end position="467"/>
    </location>
</feature>
<dbReference type="InterPro" id="IPR050558">
    <property type="entry name" value="PTS_Sugar-Specific_Components"/>
</dbReference>
<evidence type="ECO:0000313" key="15">
    <source>
        <dbReference type="EMBL" id="REI42751.1"/>
    </source>
</evidence>
<accession>A0ABX9KJZ6</accession>
<keyword evidence="4" id="KW-0762">Sugar transport</keyword>
<evidence type="ECO:0000256" key="11">
    <source>
        <dbReference type="PROSITE-ProRule" id="PRU00421"/>
    </source>
</evidence>
<keyword evidence="10 12" id="KW-0472">Membrane</keyword>
<keyword evidence="2" id="KW-0813">Transport</keyword>
<keyword evidence="5" id="KW-0808">Transferase</keyword>
<dbReference type="Pfam" id="PF00367">
    <property type="entry name" value="PTS_EIIB"/>
    <property type="match status" value="1"/>
</dbReference>
<dbReference type="PANTHER" id="PTHR30175:SF3">
    <property type="entry name" value="PTS SYSTEM N-ACETYLMURAMIC ACID-SPECIFIC EIIBC COMPONENT"/>
    <property type="match status" value="1"/>
</dbReference>
<feature type="transmembrane region" description="Helical" evidence="12">
    <location>
        <begin position="360"/>
        <end position="379"/>
    </location>
</feature>
<comment type="caution">
    <text evidence="15">The sequence shown here is derived from an EMBL/GenBank/DDBJ whole genome shotgun (WGS) entry which is preliminary data.</text>
</comment>
<feature type="transmembrane region" description="Helical" evidence="12">
    <location>
        <begin position="391"/>
        <end position="413"/>
    </location>
</feature>
<reference evidence="15 16" key="1">
    <citation type="submission" date="2018-08" db="EMBL/GenBank/DDBJ databases">
        <title>Draft genome sequence of Psychrilyobacter sp. strain SD5 isolated from Black Sea water.</title>
        <authorList>
            <person name="Yadav S."/>
            <person name="Villanueva L."/>
            <person name="Damste J.S.S."/>
        </authorList>
    </citation>
    <scope>NUCLEOTIDE SEQUENCE [LARGE SCALE GENOMIC DNA]</scope>
    <source>
        <strain evidence="15 16">SD5</strain>
    </source>
</reference>
<evidence type="ECO:0000256" key="12">
    <source>
        <dbReference type="SAM" id="Phobius"/>
    </source>
</evidence>
<feature type="active site" description="Phosphocysteine intermediate; for EIIB activity" evidence="11">
    <location>
        <position position="26"/>
    </location>
</feature>
<keyword evidence="8" id="KW-0418">Kinase</keyword>
<evidence type="ECO:0000256" key="7">
    <source>
        <dbReference type="ARBA" id="ARBA00022692"/>
    </source>
</evidence>
<evidence type="ECO:0000256" key="4">
    <source>
        <dbReference type="ARBA" id="ARBA00022597"/>
    </source>
</evidence>
<organism evidence="15 16">
    <name type="scientific">Psychrilyobacter piezotolerans</name>
    <dbReference type="NCBI Taxonomy" id="2293438"/>
    <lineage>
        <taxon>Bacteria</taxon>
        <taxon>Fusobacteriati</taxon>
        <taxon>Fusobacteriota</taxon>
        <taxon>Fusobacteriia</taxon>
        <taxon>Fusobacteriales</taxon>
        <taxon>Fusobacteriaceae</taxon>
        <taxon>Psychrilyobacter</taxon>
    </lineage>
</organism>
<keyword evidence="7 12" id="KW-0812">Transmembrane</keyword>